<feature type="transmembrane region" description="Helical" evidence="2">
    <location>
        <begin position="6"/>
        <end position="25"/>
    </location>
</feature>
<feature type="region of interest" description="Disordered" evidence="1">
    <location>
        <begin position="28"/>
        <end position="66"/>
    </location>
</feature>
<keyword evidence="4" id="KW-1185">Reference proteome</keyword>
<sequence length="66" mass="7074">MKQILGILSVIIVLGAVIFVFFGHATPKEKTKNTSEETKETSLAVPSTTSEKQTNTSTTMTTTAVD</sequence>
<keyword evidence="2" id="KW-0812">Transmembrane</keyword>
<feature type="compositionally biased region" description="Low complexity" evidence="1">
    <location>
        <begin position="47"/>
        <end position="66"/>
    </location>
</feature>
<proteinExistence type="predicted"/>
<name>A0ABM5W7D6_9ENTE</name>
<feature type="compositionally biased region" description="Basic and acidic residues" evidence="1">
    <location>
        <begin position="28"/>
        <end position="40"/>
    </location>
</feature>
<evidence type="ECO:0000256" key="1">
    <source>
        <dbReference type="SAM" id="MobiDB-lite"/>
    </source>
</evidence>
<accession>A0ABM5W7D6</accession>
<dbReference type="Proteomes" id="UP000065511">
    <property type="component" value="Chromosome"/>
</dbReference>
<organism evidence="3 4">
    <name type="scientific">Enterococcus silesiacus</name>
    <dbReference type="NCBI Taxonomy" id="332949"/>
    <lineage>
        <taxon>Bacteria</taxon>
        <taxon>Bacillati</taxon>
        <taxon>Bacillota</taxon>
        <taxon>Bacilli</taxon>
        <taxon>Lactobacillales</taxon>
        <taxon>Enterococcaceae</taxon>
        <taxon>Enterococcus</taxon>
    </lineage>
</organism>
<keyword evidence="2" id="KW-1133">Transmembrane helix</keyword>
<protein>
    <submittedName>
        <fullName evidence="3">Uncharacterized protein</fullName>
    </submittedName>
</protein>
<gene>
    <name evidence="3" type="ORF">ATZ33_05750</name>
</gene>
<evidence type="ECO:0000256" key="2">
    <source>
        <dbReference type="SAM" id="Phobius"/>
    </source>
</evidence>
<keyword evidence="2" id="KW-0472">Membrane</keyword>
<reference evidence="3 4" key="1">
    <citation type="submission" date="2015-12" db="EMBL/GenBank/DDBJ databases">
        <authorList>
            <person name="Lauer A."/>
            <person name="Humrighouse B."/>
            <person name="Loparev V."/>
            <person name="Shewmaker P.L."/>
            <person name="Whitney A.M."/>
            <person name="McLaughlin R.W."/>
        </authorList>
    </citation>
    <scope>NUCLEOTIDE SEQUENCE [LARGE SCALE GENOMIC DNA]</scope>
    <source>
        <strain evidence="3 4">LMG 23085</strain>
    </source>
</reference>
<dbReference type="EMBL" id="CP013614">
    <property type="protein sequence ID" value="ALS00889.1"/>
    <property type="molecule type" value="Genomic_DNA"/>
</dbReference>
<evidence type="ECO:0000313" key="3">
    <source>
        <dbReference type="EMBL" id="ALS00889.1"/>
    </source>
</evidence>
<dbReference type="RefSeq" id="WP_071877853.1">
    <property type="nucleotide sequence ID" value="NZ_JXLC01000012.1"/>
</dbReference>
<evidence type="ECO:0000313" key="4">
    <source>
        <dbReference type="Proteomes" id="UP000065511"/>
    </source>
</evidence>